<evidence type="ECO:0000313" key="9">
    <source>
        <dbReference type="EMBL" id="ADW79196.1"/>
    </source>
</evidence>
<feature type="transmembrane region" description="Helical" evidence="7">
    <location>
        <begin position="12"/>
        <end position="35"/>
    </location>
</feature>
<organism evidence="9">
    <name type="scientific">Cyanophora paradoxa</name>
    <dbReference type="NCBI Taxonomy" id="2762"/>
    <lineage>
        <taxon>Eukaryota</taxon>
        <taxon>Glaucocystophyceae</taxon>
        <taxon>Cyanophorales</taxon>
        <taxon>Cyanophoraceae</taxon>
        <taxon>Cyanophora</taxon>
    </lineage>
</organism>
<evidence type="ECO:0000256" key="3">
    <source>
        <dbReference type="ARBA" id="ARBA00022989"/>
    </source>
</evidence>
<keyword evidence="6" id="KW-0066">ATP synthesis</keyword>
<evidence type="ECO:0000256" key="4">
    <source>
        <dbReference type="ARBA" id="ARBA00023128"/>
    </source>
</evidence>
<dbReference type="Pfam" id="PF02326">
    <property type="entry name" value="YMF19"/>
    <property type="match status" value="1"/>
</dbReference>
<protein>
    <submittedName>
        <fullName evidence="9">ATP synthase F0 subunit 8</fullName>
        <ecNumber evidence="9">3.6.3.14</ecNumber>
    </submittedName>
</protein>
<dbReference type="RefSeq" id="YP_006280842.1">
    <property type="nucleotide sequence ID" value="NC_017836.1"/>
</dbReference>
<evidence type="ECO:0000256" key="2">
    <source>
        <dbReference type="ARBA" id="ARBA00022692"/>
    </source>
</evidence>
<dbReference type="GO" id="GO:0006754">
    <property type="term" value="P:ATP biosynthetic process"/>
    <property type="evidence" value="ECO:0007669"/>
    <property type="project" value="UniProtKB-KW"/>
</dbReference>
<sequence>MPQLDLTIYLSQITWFFFCFVTFYLINIYCIIPLFSSSKKMRKLILFLVWFEKHTNKSLIGVCQNNNTTLKVNSIVLNKTIFSNFIK</sequence>
<evidence type="ECO:0000256" key="6">
    <source>
        <dbReference type="ARBA" id="ARBA00023310"/>
    </source>
</evidence>
<keyword evidence="4 9" id="KW-0496">Mitochondrion</keyword>
<dbReference type="GeneID" id="12486788"/>
<gene>
    <name evidence="9" type="primary">atp8</name>
</gene>
<evidence type="ECO:0000256" key="7">
    <source>
        <dbReference type="SAM" id="Phobius"/>
    </source>
</evidence>
<keyword evidence="2 7" id="KW-0812">Transmembrane</keyword>
<dbReference type="GO" id="GO:0031966">
    <property type="term" value="C:mitochondrial membrane"/>
    <property type="evidence" value="ECO:0007669"/>
    <property type="project" value="UniProtKB-SubCell"/>
</dbReference>
<keyword evidence="9" id="KW-0378">Hydrolase</keyword>
<dbReference type="AlphaFoldDB" id="E9P1E4"/>
<accession>E9P1E4</accession>
<dbReference type="EMBL" id="HQ849544">
    <property type="protein sequence ID" value="ADW79196.1"/>
    <property type="molecule type" value="Genomic_DNA"/>
</dbReference>
<geneLocation type="mitochondrion" evidence="9"/>
<keyword evidence="5 7" id="KW-0472">Membrane</keyword>
<proteinExistence type="predicted"/>
<feature type="domain" description="ATP synthase YMF19-like N-terminal" evidence="8">
    <location>
        <begin position="2"/>
        <end position="73"/>
    </location>
</feature>
<dbReference type="EC" id="3.6.3.14" evidence="9"/>
<name>E9P1E4_CYAPA</name>
<reference evidence="9" key="1">
    <citation type="journal article" date="2012" name="Science">
        <title>Cyanophora paradoxa genome elucidates origin of photosynthesis in algae and plants.</title>
        <authorList>
            <person name="Price D.C."/>
            <person name="Chan C.X."/>
            <person name="Yoon H.S."/>
            <person name="Yang E.C."/>
            <person name="Qiu H."/>
            <person name="Weber A.P."/>
            <person name="Schwacke R."/>
            <person name="Gross J."/>
            <person name="Blouin N.A."/>
            <person name="Lane C."/>
            <person name="Reyes-Prieto A."/>
            <person name="Durnford D.G."/>
            <person name="Neilson J.A."/>
            <person name="Lang B.F."/>
            <person name="Burger G."/>
            <person name="Steiner J.M."/>
            <person name="Loffelhardt W."/>
            <person name="Meuser J.E."/>
            <person name="Posewitz M.C."/>
            <person name="Ball S."/>
            <person name="Arias M.C."/>
            <person name="Henrissat B."/>
            <person name="Coutinho P.M."/>
            <person name="Rensing S.A."/>
            <person name="Symeonidi A."/>
            <person name="Doddapaneni H."/>
            <person name="Green B.R."/>
            <person name="Rajah V.D."/>
            <person name="Boore J."/>
            <person name="Bhattacharya D."/>
        </authorList>
    </citation>
    <scope>NUCLEOTIDE SEQUENCE</scope>
    <source>
        <strain evidence="9">CCMP 329</strain>
    </source>
</reference>
<evidence type="ECO:0000256" key="1">
    <source>
        <dbReference type="ARBA" id="ARBA00004325"/>
    </source>
</evidence>
<dbReference type="InterPro" id="IPR003319">
    <property type="entry name" value="YMF19-like_N"/>
</dbReference>
<comment type="subcellular location">
    <subcellularLocation>
        <location evidence="1">Mitochondrion membrane</location>
    </subcellularLocation>
</comment>
<evidence type="ECO:0000259" key="8">
    <source>
        <dbReference type="Pfam" id="PF02326"/>
    </source>
</evidence>
<evidence type="ECO:0000256" key="5">
    <source>
        <dbReference type="ARBA" id="ARBA00023136"/>
    </source>
</evidence>
<keyword evidence="3 7" id="KW-1133">Transmembrane helix</keyword>
<dbReference type="GO" id="GO:0016787">
    <property type="term" value="F:hydrolase activity"/>
    <property type="evidence" value="ECO:0007669"/>
    <property type="project" value="UniProtKB-KW"/>
</dbReference>